<keyword evidence="5 8" id="KW-0472">Membrane</keyword>
<evidence type="ECO:0000256" key="1">
    <source>
        <dbReference type="ARBA" id="ARBA00004141"/>
    </source>
</evidence>
<name>A0A9P8Y3B3_9PEZI</name>
<evidence type="ECO:0000256" key="4">
    <source>
        <dbReference type="ARBA" id="ARBA00022989"/>
    </source>
</evidence>
<dbReference type="Pfam" id="PF07690">
    <property type="entry name" value="MFS_1"/>
    <property type="match status" value="1"/>
</dbReference>
<reference evidence="9" key="1">
    <citation type="journal article" date="2021" name="Nat. Commun.">
        <title>Genetic determinants of endophytism in the Arabidopsis root mycobiome.</title>
        <authorList>
            <person name="Mesny F."/>
            <person name="Miyauchi S."/>
            <person name="Thiergart T."/>
            <person name="Pickel B."/>
            <person name="Atanasova L."/>
            <person name="Karlsson M."/>
            <person name="Huettel B."/>
            <person name="Barry K.W."/>
            <person name="Haridas S."/>
            <person name="Chen C."/>
            <person name="Bauer D."/>
            <person name="Andreopoulos W."/>
            <person name="Pangilinan J."/>
            <person name="LaButti K."/>
            <person name="Riley R."/>
            <person name="Lipzen A."/>
            <person name="Clum A."/>
            <person name="Drula E."/>
            <person name="Henrissat B."/>
            <person name="Kohler A."/>
            <person name="Grigoriev I.V."/>
            <person name="Martin F.M."/>
            <person name="Hacquard S."/>
        </authorList>
    </citation>
    <scope>NUCLEOTIDE SEQUENCE</scope>
    <source>
        <strain evidence="9">MPI-CAGE-CH-0230</strain>
    </source>
</reference>
<dbReference type="GeneID" id="70192164"/>
<feature type="transmembrane region" description="Helical" evidence="8">
    <location>
        <begin position="309"/>
        <end position="330"/>
    </location>
</feature>
<feature type="transmembrane region" description="Helical" evidence="8">
    <location>
        <begin position="476"/>
        <end position="496"/>
    </location>
</feature>
<dbReference type="EMBL" id="JAGTJQ010000006">
    <property type="protein sequence ID" value="KAH7029729.1"/>
    <property type="molecule type" value="Genomic_DNA"/>
</dbReference>
<dbReference type="GO" id="GO:0016020">
    <property type="term" value="C:membrane"/>
    <property type="evidence" value="ECO:0007669"/>
    <property type="project" value="UniProtKB-SubCell"/>
</dbReference>
<feature type="transmembrane region" description="Helical" evidence="8">
    <location>
        <begin position="383"/>
        <end position="404"/>
    </location>
</feature>
<dbReference type="InterPro" id="IPR036259">
    <property type="entry name" value="MFS_trans_sf"/>
</dbReference>
<evidence type="ECO:0000256" key="8">
    <source>
        <dbReference type="SAM" id="Phobius"/>
    </source>
</evidence>
<evidence type="ECO:0000256" key="5">
    <source>
        <dbReference type="ARBA" id="ARBA00023136"/>
    </source>
</evidence>
<keyword evidence="2" id="KW-0813">Transport</keyword>
<feature type="transmembrane region" description="Helical" evidence="8">
    <location>
        <begin position="244"/>
        <end position="266"/>
    </location>
</feature>
<evidence type="ECO:0000313" key="10">
    <source>
        <dbReference type="Proteomes" id="UP000756346"/>
    </source>
</evidence>
<dbReference type="SUPFAM" id="SSF103473">
    <property type="entry name" value="MFS general substrate transporter"/>
    <property type="match status" value="1"/>
</dbReference>
<feature type="transmembrane region" description="Helical" evidence="8">
    <location>
        <begin position="442"/>
        <end position="464"/>
    </location>
</feature>
<evidence type="ECO:0000256" key="7">
    <source>
        <dbReference type="SAM" id="MobiDB-lite"/>
    </source>
</evidence>
<dbReference type="Proteomes" id="UP000756346">
    <property type="component" value="Unassembled WGS sequence"/>
</dbReference>
<evidence type="ECO:0000256" key="3">
    <source>
        <dbReference type="ARBA" id="ARBA00022692"/>
    </source>
</evidence>
<dbReference type="GO" id="GO:0022857">
    <property type="term" value="F:transmembrane transporter activity"/>
    <property type="evidence" value="ECO:0007669"/>
    <property type="project" value="InterPro"/>
</dbReference>
<comment type="caution">
    <text evidence="9">The sequence shown here is derived from an EMBL/GenBank/DDBJ whole genome shotgun (WGS) entry which is preliminary data.</text>
</comment>
<dbReference type="PANTHER" id="PTHR43791">
    <property type="entry name" value="PERMEASE-RELATED"/>
    <property type="match status" value="1"/>
</dbReference>
<dbReference type="Gene3D" id="1.20.1250.20">
    <property type="entry name" value="MFS general substrate transporter like domains"/>
    <property type="match status" value="1"/>
</dbReference>
<dbReference type="PANTHER" id="PTHR43791:SF28">
    <property type="entry name" value="MAJOR FACILITATOR SUPERFAMILY (MFS) PROFILE DOMAIN-CONTAINING PROTEIN"/>
    <property type="match status" value="1"/>
</dbReference>
<gene>
    <name evidence="9" type="ORF">B0I36DRAFT_432391</name>
</gene>
<feature type="transmembrane region" description="Helical" evidence="8">
    <location>
        <begin position="411"/>
        <end position="430"/>
    </location>
</feature>
<organism evidence="9 10">
    <name type="scientific">Microdochium trichocladiopsis</name>
    <dbReference type="NCBI Taxonomy" id="1682393"/>
    <lineage>
        <taxon>Eukaryota</taxon>
        <taxon>Fungi</taxon>
        <taxon>Dikarya</taxon>
        <taxon>Ascomycota</taxon>
        <taxon>Pezizomycotina</taxon>
        <taxon>Sordariomycetes</taxon>
        <taxon>Xylariomycetidae</taxon>
        <taxon>Xylariales</taxon>
        <taxon>Microdochiaceae</taxon>
        <taxon>Microdochium</taxon>
    </lineage>
</organism>
<comment type="similarity">
    <text evidence="6">Belongs to the major facilitator superfamily. Allantoate permease family.</text>
</comment>
<keyword evidence="4 8" id="KW-1133">Transmembrane helix</keyword>
<dbReference type="AlphaFoldDB" id="A0A9P8Y3B3"/>
<accession>A0A9P8Y3B3</accession>
<protein>
    <submittedName>
        <fullName evidence="9">Vitamin H transporter</fullName>
    </submittedName>
</protein>
<evidence type="ECO:0000256" key="6">
    <source>
        <dbReference type="ARBA" id="ARBA00037968"/>
    </source>
</evidence>
<evidence type="ECO:0000313" key="9">
    <source>
        <dbReference type="EMBL" id="KAH7029729.1"/>
    </source>
</evidence>
<dbReference type="InterPro" id="IPR011701">
    <property type="entry name" value="MFS"/>
</dbReference>
<dbReference type="FunFam" id="1.20.1250.20:FF:000065">
    <property type="entry name" value="Putative MFS pantothenate transporter"/>
    <property type="match status" value="1"/>
</dbReference>
<dbReference type="OrthoDB" id="6132182at2759"/>
<keyword evidence="10" id="KW-1185">Reference proteome</keyword>
<proteinExistence type="inferred from homology"/>
<feature type="region of interest" description="Disordered" evidence="7">
    <location>
        <begin position="1"/>
        <end position="42"/>
    </location>
</feature>
<sequence length="519" mass="59482">MTTLPSTGLEQPREHQQASAKQIAGADVATTPDEPETNLPANRNLKEAPKRSLWIAWMYIFEWYPSHYPEDERKFLRKIDAYLLTFTSIAFFLKWLDQSNINSAYVSGMKEELRLYGNEYSMFPMFYNIGYVITQIPAMLFLSRPQYTRWFLPTCEVMWSCLTFAQSRLQSAPQIYGTRFLLGVLETPVASGSLFILASWYKPEELFKRAGLWYVSNNIGVMFGGYLQAAAYTNLNGIHGMSGWRWLFIIDGCISLPLSILGFFIFPGMPASKKIWWMTEKELELGRLRMREAGVKAPKKIGKALLRRVFCHWHWYVGVMAYILFLSGAYPHGQMALWLKDETAKHGTYTVQQINTLPTGAQGVSVVATLLATGLCMVYPTWAIFQVVIAIVMFANVCMIVWFIPNALKFACFYLFGTTACVTPILVPTVNLWLKDSAEARAFFNGSMITLGFAVNSFYPLLVFPQIEAPQWKKGYIVNFFFVIGCWAFLTTGYWLHNRWEKRQETRRGIEALEEQKLS</sequence>
<feature type="transmembrane region" description="Helical" evidence="8">
    <location>
        <begin position="180"/>
        <end position="200"/>
    </location>
</feature>
<keyword evidence="3 8" id="KW-0812">Transmembrane</keyword>
<feature type="transmembrane region" description="Helical" evidence="8">
    <location>
        <begin position="125"/>
        <end position="143"/>
    </location>
</feature>
<dbReference type="RefSeq" id="XP_046012017.1">
    <property type="nucleotide sequence ID" value="XM_046162618.1"/>
</dbReference>
<feature type="transmembrane region" description="Helical" evidence="8">
    <location>
        <begin position="212"/>
        <end position="232"/>
    </location>
</feature>
<comment type="subcellular location">
    <subcellularLocation>
        <location evidence="1">Membrane</location>
        <topology evidence="1">Multi-pass membrane protein</topology>
    </subcellularLocation>
</comment>
<evidence type="ECO:0000256" key="2">
    <source>
        <dbReference type="ARBA" id="ARBA00022448"/>
    </source>
</evidence>